<protein>
    <recommendedName>
        <fullName evidence="4">Toxin-antitoxin system YwqK family antitoxin</fullName>
    </recommendedName>
</protein>
<dbReference type="EMBL" id="QASO01000003">
    <property type="protein sequence ID" value="PTU80866.1"/>
    <property type="molecule type" value="Genomic_DNA"/>
</dbReference>
<dbReference type="AlphaFoldDB" id="A0A2T5PT54"/>
<sequence length="404" mass="45316">MANIIKLPFLALTLSLLAACSEQEITRAEVRDINGLAYKFGETDPFTGIVKENRMVSGILTPYFNCVSRYSEGKLDGLTTCFGKTGAKEFEVSFAAGKRQGTETGWYPSGEVAYEINWQADLKHGVQRSYDEKTGKLVSESHAIAGQAEGRERRWEPGTDTLLTDLEWHNGKQTGFTIDQERELHFKNGELHGTTKAYSFEEGQRYLSRQEQWNEGKHVGTHTTWDIDGNVITEYVYNDDSVVQSRLFQKWEGQHVIEREMRVNVDQNPDADAASMPLDGLHKYCKPAYFCYEVIWSRGVPQSGTLELVDPETGKLLMSYTGTPSADGATLLKNGVERFHDGGLGPVMSVTWVNGAATEIKELRRTPEGLALVDSTDTSSAKPDFFRISGFPMPMHRYREAPFH</sequence>
<evidence type="ECO:0008006" key="4">
    <source>
        <dbReference type="Google" id="ProtNLM"/>
    </source>
</evidence>
<feature type="chain" id="PRO_5015722629" description="Toxin-antitoxin system YwqK family antitoxin" evidence="1">
    <location>
        <begin position="19"/>
        <end position="404"/>
    </location>
</feature>
<dbReference type="RefSeq" id="WP_108232718.1">
    <property type="nucleotide sequence ID" value="NZ_QASO01000003.1"/>
</dbReference>
<organism evidence="2 3">
    <name type="scientific">Ectopseudomonas oleovorans</name>
    <name type="common">Pseudomonas oleovorans</name>
    <dbReference type="NCBI Taxonomy" id="301"/>
    <lineage>
        <taxon>Bacteria</taxon>
        <taxon>Pseudomonadati</taxon>
        <taxon>Pseudomonadota</taxon>
        <taxon>Gammaproteobacteria</taxon>
        <taxon>Pseudomonadales</taxon>
        <taxon>Pseudomonadaceae</taxon>
        <taxon>Ectopseudomonas</taxon>
    </lineage>
</organism>
<comment type="caution">
    <text evidence="2">The sequence shown here is derived from an EMBL/GenBank/DDBJ whole genome shotgun (WGS) entry which is preliminary data.</text>
</comment>
<dbReference type="Proteomes" id="UP000244052">
    <property type="component" value="Unassembled WGS sequence"/>
</dbReference>
<dbReference type="Gene3D" id="2.20.110.10">
    <property type="entry name" value="Histone H3 K4-specific methyltransferase SET7/9 N-terminal domain"/>
    <property type="match status" value="1"/>
</dbReference>
<evidence type="ECO:0000256" key="1">
    <source>
        <dbReference type="SAM" id="SignalP"/>
    </source>
</evidence>
<evidence type="ECO:0000313" key="2">
    <source>
        <dbReference type="EMBL" id="PTU80866.1"/>
    </source>
</evidence>
<evidence type="ECO:0000313" key="3">
    <source>
        <dbReference type="Proteomes" id="UP000244052"/>
    </source>
</evidence>
<reference evidence="2 3" key="1">
    <citation type="submission" date="2018-04" db="EMBL/GenBank/DDBJ databases">
        <title>Pseudomonas sp. nov., isolated from mangrove soil.</title>
        <authorList>
            <person name="Chen C."/>
        </authorList>
    </citation>
    <scope>NUCLEOTIDE SEQUENCE [LARGE SCALE GENOMIC DNA]</scope>
    <source>
        <strain evidence="2 3">JCM 14246</strain>
    </source>
</reference>
<accession>A0A2T5PT54</accession>
<dbReference type="PROSITE" id="PS51257">
    <property type="entry name" value="PROKAR_LIPOPROTEIN"/>
    <property type="match status" value="1"/>
</dbReference>
<keyword evidence="3" id="KW-1185">Reference proteome</keyword>
<feature type="signal peptide" evidence="1">
    <location>
        <begin position="1"/>
        <end position="18"/>
    </location>
</feature>
<name>A0A2T5PT54_ECTOL</name>
<dbReference type="SUPFAM" id="SSF82185">
    <property type="entry name" value="Histone H3 K4-specific methyltransferase SET7/9 N-terminal domain"/>
    <property type="match status" value="2"/>
</dbReference>
<gene>
    <name evidence="2" type="ORF">DBO86_00725</name>
</gene>
<proteinExistence type="predicted"/>
<keyword evidence="1" id="KW-0732">Signal</keyword>